<feature type="compositionally biased region" description="Pro residues" evidence="1">
    <location>
        <begin position="209"/>
        <end position="218"/>
    </location>
</feature>
<protein>
    <recommendedName>
        <fullName evidence="2">DUF4706 domain-containing protein</fullName>
    </recommendedName>
</protein>
<dbReference type="FunCoup" id="A0A8I3MIW3">
    <property type="interactions" value="10"/>
</dbReference>
<evidence type="ECO:0000313" key="3">
    <source>
        <dbReference type="Ensembl" id="ENSCAFP00845001138.1"/>
    </source>
</evidence>
<feature type="compositionally biased region" description="Basic and acidic residues" evidence="1">
    <location>
        <begin position="625"/>
        <end position="644"/>
    </location>
</feature>
<feature type="compositionally biased region" description="Gly residues" evidence="1">
    <location>
        <begin position="284"/>
        <end position="303"/>
    </location>
</feature>
<feature type="domain" description="DUF4706" evidence="2">
    <location>
        <begin position="421"/>
        <end position="527"/>
    </location>
</feature>
<feature type="compositionally biased region" description="Polar residues" evidence="1">
    <location>
        <begin position="549"/>
        <end position="568"/>
    </location>
</feature>
<name>A0A8I3MIW3_CANLF</name>
<keyword evidence="4" id="KW-1185">Reference proteome</keyword>
<reference evidence="3" key="3">
    <citation type="submission" date="2025-09" db="UniProtKB">
        <authorList>
            <consortium name="Ensembl"/>
        </authorList>
    </citation>
    <scope>IDENTIFICATION</scope>
    <source>
        <strain evidence="3">Boxer</strain>
    </source>
</reference>
<dbReference type="Pfam" id="PF15797">
    <property type="entry name" value="DUF4706"/>
    <property type="match status" value="1"/>
</dbReference>
<feature type="compositionally biased region" description="Basic and acidic residues" evidence="1">
    <location>
        <begin position="262"/>
        <end position="272"/>
    </location>
</feature>
<sequence length="722" mass="75478">RALSPLLWSGTQLKVTNLAPLLLGCGFSAYQNFQPPLSLFANNELLRVLVIFEIPKQILSLCWSGRKRKTTRRLGEPAPVCPSPPRGPATSSHSSVSPGGAGTNPPRTRPALAQLVPRPRLPGAQPSSVARRAPAPPRPAPARPGCAPRRRRRRAIRERGGGGGGRPGPGTGCPRRTAPTKVSFVPQGTTWLYGPQQRPRQTAGSRPGARPPPGPPEGSPGDRAGRESPRAPSTRERGVAASLRGGRAREGAGPREGGAGLREGRGSREGFRGRGSGRGRARGRGSGGGAPGGAGPGRGGAPGEGLQEGAVPGVRAAGLPGVPARRASPGAVGRGVPGTSGRGGGAGGGRAPRSGGGAGAGAGAGLRAAGAARGGARRGEGRGGSGGRPGMASMAAAIAASRSAVMSGNRPLDDRERKRFTYFSSLSPMARKIMQDKEKIREKYGPEWARLPPAQQDEIIDRCLVGPGAPAPRGPGDPGDSEELARFPGLRGPTGQKVVRFGDEDITWQDEHSAPFSWETRSQMEFSVCSLSIQEPGSGMASEPRQLSKACQGSQALRPSQGSKSSSLDALGPARKEEEASFWKINAERSRGEGPEAEFQSLTPSQIKSMEKGEKVLPACYRQDPALKDREAKGERPSNLRQEQRVLPCTSIEPERAQPVPACTSTVKEATLSEPGGKLPSPEDRREDLEDVEDALFSEPMPTQVTSSNVVLKTGFDFLDNW</sequence>
<feature type="region of interest" description="Disordered" evidence="1">
    <location>
        <begin position="72"/>
        <end position="392"/>
    </location>
</feature>
<accession>A0A8I3MIW3</accession>
<reference evidence="3" key="1">
    <citation type="submission" date="2020-03" db="EMBL/GenBank/DDBJ databases">
        <title>Long-read based genome assembly of a Labrador retriever dog.</title>
        <authorList>
            <person name="Eory L."/>
            <person name="Zhang W."/>
            <person name="Schoenebeck J."/>
        </authorList>
    </citation>
    <scope>NUCLEOTIDE SEQUENCE [LARGE SCALE GENOMIC DNA]</scope>
    <source>
        <strain evidence="3">Labrador retriever</strain>
    </source>
</reference>
<dbReference type="PANTHER" id="PTHR34394:SF1">
    <property type="entry name" value="SIMILAR TO RIKEN CDNA 2310022B05"/>
    <property type="match status" value="1"/>
</dbReference>
<dbReference type="GeneTree" id="ENSGT00390000018361"/>
<dbReference type="AlphaFoldDB" id="A0A8I3MIW3"/>
<proteinExistence type="predicted"/>
<dbReference type="PANTHER" id="PTHR34394">
    <property type="entry name" value="SIMILAR TO RIKEN CDNA 2310022B05"/>
    <property type="match status" value="1"/>
</dbReference>
<evidence type="ECO:0000259" key="2">
    <source>
        <dbReference type="Pfam" id="PF15797"/>
    </source>
</evidence>
<feature type="region of interest" description="Disordered" evidence="1">
    <location>
        <begin position="464"/>
        <end position="496"/>
    </location>
</feature>
<evidence type="ECO:0000256" key="1">
    <source>
        <dbReference type="SAM" id="MobiDB-lite"/>
    </source>
</evidence>
<dbReference type="Ensembl" id="ENSCAFT00845001457.1">
    <property type="protein sequence ID" value="ENSCAFP00845001138.1"/>
    <property type="gene ID" value="ENSCAFG00845000866.1"/>
</dbReference>
<organism evidence="3 4">
    <name type="scientific">Canis lupus familiaris</name>
    <name type="common">Dog</name>
    <name type="synonym">Canis familiaris</name>
    <dbReference type="NCBI Taxonomy" id="9615"/>
    <lineage>
        <taxon>Eukaryota</taxon>
        <taxon>Metazoa</taxon>
        <taxon>Chordata</taxon>
        <taxon>Craniata</taxon>
        <taxon>Vertebrata</taxon>
        <taxon>Euteleostomi</taxon>
        <taxon>Mammalia</taxon>
        <taxon>Eutheria</taxon>
        <taxon>Laurasiatheria</taxon>
        <taxon>Carnivora</taxon>
        <taxon>Caniformia</taxon>
        <taxon>Canidae</taxon>
        <taxon>Canis</taxon>
    </lineage>
</organism>
<reference evidence="3" key="2">
    <citation type="submission" date="2025-08" db="UniProtKB">
        <authorList>
            <consortium name="Ensembl"/>
        </authorList>
    </citation>
    <scope>IDENTIFICATION</scope>
    <source>
        <strain evidence="3">Boxer</strain>
    </source>
</reference>
<gene>
    <name evidence="3" type="primary">C4H1orf198</name>
</gene>
<feature type="compositionally biased region" description="Basic and acidic residues" evidence="1">
    <location>
        <begin position="574"/>
        <end position="594"/>
    </location>
</feature>
<feature type="compositionally biased region" description="Gly residues" evidence="1">
    <location>
        <begin position="332"/>
        <end position="364"/>
    </location>
</feature>
<feature type="compositionally biased region" description="Basic and acidic residues" evidence="1">
    <location>
        <begin position="223"/>
        <end position="238"/>
    </location>
</feature>
<dbReference type="InterPro" id="IPR031600">
    <property type="entry name" value="DUF4706"/>
</dbReference>
<evidence type="ECO:0000313" key="4">
    <source>
        <dbReference type="Proteomes" id="UP000805418"/>
    </source>
</evidence>
<feature type="compositionally biased region" description="Gly residues" evidence="1">
    <location>
        <begin position="161"/>
        <end position="171"/>
    </location>
</feature>
<dbReference type="OrthoDB" id="5984457at2759"/>
<dbReference type="Proteomes" id="UP000805418">
    <property type="component" value="Chromosome 4"/>
</dbReference>
<feature type="region of interest" description="Disordered" evidence="1">
    <location>
        <begin position="534"/>
        <end position="689"/>
    </location>
</feature>